<sequence>MNEKIKNYVGLLFEGVPQTRKAIELRNEILANLNDRFEALLAEGKSEHEAYGFAIAGLGDVDELIKTVLPNKEITEKIDKERKRKGFLTSIAVALYILSPAVLIFLSTFHYDNIGVVLLLSMAAVATSILIYANMSTPSEVQSYFKKEEKIFSHDNYGPNKNYFFTSLEKFYWTLVPLVYLAVSFYTHAWYISWLIFIAAIAVWQGVKLLIIWSNYKNEESK</sequence>
<keyword evidence="1" id="KW-0812">Transmembrane</keyword>
<gene>
    <name evidence="2" type="ORF">HMPREF9726_02402</name>
</gene>
<name>A0A0E2EER6_TREDN</name>
<dbReference type="NCBIfam" id="NF038403">
    <property type="entry name" value="perm_prefix_1"/>
    <property type="match status" value="1"/>
</dbReference>
<keyword evidence="1" id="KW-1133">Transmembrane helix</keyword>
<feature type="transmembrane region" description="Helical" evidence="1">
    <location>
        <begin position="194"/>
        <end position="213"/>
    </location>
</feature>
<dbReference type="HOGENOM" id="CLU_105892_0_0_12"/>
<evidence type="ECO:0000313" key="2">
    <source>
        <dbReference type="EMBL" id="EMB30717.1"/>
    </source>
</evidence>
<reference evidence="2" key="1">
    <citation type="submission" date="2012-01" db="EMBL/GenBank/DDBJ databases">
        <title>The Genome Sequence of Treponema denticola H-22.</title>
        <authorList>
            <consortium name="The Broad Institute Genome Sequencing Platform"/>
            <person name="Earl A."/>
            <person name="Ward D."/>
            <person name="Feldgarden M."/>
            <person name="Gevers D."/>
            <person name="Blanton J.M."/>
            <person name="Fenno C.J."/>
            <person name="Baranova O.V."/>
            <person name="Mathney J."/>
            <person name="Dewhirst F.E."/>
            <person name="Izard J."/>
            <person name="Young S.K."/>
            <person name="Zeng Q."/>
            <person name="Gargeya S."/>
            <person name="Fitzgerald M."/>
            <person name="Haas B."/>
            <person name="Abouelleil A."/>
            <person name="Alvarado L."/>
            <person name="Arachchi H.M."/>
            <person name="Berlin A."/>
            <person name="Chapman S.B."/>
            <person name="Gearin G."/>
            <person name="Goldberg J."/>
            <person name="Griggs A."/>
            <person name="Gujja S."/>
            <person name="Hansen M."/>
            <person name="Heiman D."/>
            <person name="Howarth C."/>
            <person name="Larimer J."/>
            <person name="Lui A."/>
            <person name="MacDonald P.J.P."/>
            <person name="McCowen C."/>
            <person name="Montmayeur A."/>
            <person name="Murphy C."/>
            <person name="Neiman D."/>
            <person name="Pearson M."/>
            <person name="Priest M."/>
            <person name="Roberts A."/>
            <person name="Saif S."/>
            <person name="Shea T."/>
            <person name="Sisk P."/>
            <person name="Stolte C."/>
            <person name="Sykes S."/>
            <person name="Wortman J."/>
            <person name="Nusbaum C."/>
            <person name="Birren B."/>
        </authorList>
    </citation>
    <scope>NUCLEOTIDE SEQUENCE [LARGE SCALE GENOMIC DNA]</scope>
    <source>
        <strain evidence="2">H-22</strain>
    </source>
</reference>
<comment type="caution">
    <text evidence="2">The sequence shown here is derived from an EMBL/GenBank/DDBJ whole genome shotgun (WGS) entry which is preliminary data.</text>
</comment>
<protein>
    <submittedName>
        <fullName evidence="2">Uncharacterized protein</fullName>
    </submittedName>
</protein>
<proteinExistence type="predicted"/>
<organism evidence="2">
    <name type="scientific">Treponema denticola H-22</name>
    <dbReference type="NCBI Taxonomy" id="999432"/>
    <lineage>
        <taxon>Bacteria</taxon>
        <taxon>Pseudomonadati</taxon>
        <taxon>Spirochaetota</taxon>
        <taxon>Spirochaetia</taxon>
        <taxon>Spirochaetales</taxon>
        <taxon>Treponemataceae</taxon>
        <taxon>Treponema</taxon>
    </lineage>
</organism>
<keyword evidence="1" id="KW-0472">Membrane</keyword>
<dbReference type="Proteomes" id="UP000011705">
    <property type="component" value="Chromosome"/>
</dbReference>
<evidence type="ECO:0000256" key="1">
    <source>
        <dbReference type="SAM" id="Phobius"/>
    </source>
</evidence>
<feature type="transmembrane region" description="Helical" evidence="1">
    <location>
        <begin position="171"/>
        <end position="188"/>
    </location>
</feature>
<feature type="transmembrane region" description="Helical" evidence="1">
    <location>
        <begin position="114"/>
        <end position="133"/>
    </location>
</feature>
<dbReference type="PATRIC" id="fig|999432.5.peg.2497"/>
<dbReference type="InterPro" id="IPR047928">
    <property type="entry name" value="Perm_prefix_1"/>
</dbReference>
<dbReference type="AlphaFoldDB" id="A0A0E2EER6"/>
<accession>A0A0E2EER6</accession>
<dbReference type="EMBL" id="AGDV01000021">
    <property type="protein sequence ID" value="EMB30717.1"/>
    <property type="molecule type" value="Genomic_DNA"/>
</dbReference>
<feature type="transmembrane region" description="Helical" evidence="1">
    <location>
        <begin position="87"/>
        <end position="108"/>
    </location>
</feature>
<dbReference type="RefSeq" id="WP_002685919.1">
    <property type="nucleotide sequence ID" value="NZ_CM001795.1"/>
</dbReference>